<dbReference type="Gene3D" id="1.10.287.1770">
    <property type="match status" value="1"/>
</dbReference>
<evidence type="ECO:0000256" key="9">
    <source>
        <dbReference type="ARBA" id="ARBA00023004"/>
    </source>
</evidence>
<protein>
    <recommendedName>
        <fullName evidence="13 14">Ferrous iron transport protein B</fullName>
    </recommendedName>
</protein>
<evidence type="ECO:0000256" key="2">
    <source>
        <dbReference type="ARBA" id="ARBA00004651"/>
    </source>
</evidence>
<dbReference type="PANTHER" id="PTHR43185">
    <property type="entry name" value="FERROUS IRON TRANSPORT PROTEIN B"/>
    <property type="match status" value="1"/>
</dbReference>
<comment type="similarity">
    <text evidence="15">Belongs to the TRAFAC class TrmE-Era-EngA-EngB-Septin-like GTPase superfamily. FeoB GTPase (TC 9.A.8) family.</text>
</comment>
<reference evidence="17 18" key="1">
    <citation type="submission" date="2021-03" db="EMBL/GenBank/DDBJ databases">
        <title>Enterococcal diversity collection.</title>
        <authorList>
            <person name="Gilmore M.S."/>
            <person name="Schwartzman J."/>
            <person name="Van Tyne D."/>
            <person name="Martin M."/>
            <person name="Earl A.M."/>
            <person name="Manson A.L."/>
            <person name="Straub T."/>
            <person name="Salamzade R."/>
            <person name="Saavedra J."/>
            <person name="Lebreton F."/>
            <person name="Prichula J."/>
            <person name="Schaufler K."/>
            <person name="Gaca A."/>
            <person name="Sgardioli B."/>
            <person name="Wagenaar J."/>
            <person name="Strong T."/>
        </authorList>
    </citation>
    <scope>NUCLEOTIDE SEQUENCE [LARGE SCALE GENOMIC DNA]</scope>
    <source>
        <strain evidence="17 18">DIV0080</strain>
    </source>
</reference>
<keyword evidence="7" id="KW-0547">Nucleotide-binding</keyword>
<dbReference type="InterPro" id="IPR027417">
    <property type="entry name" value="P-loop_NTPase"/>
</dbReference>
<keyword evidence="8 15" id="KW-1133">Transmembrane helix</keyword>
<dbReference type="NCBIfam" id="TIGR00437">
    <property type="entry name" value="feoB"/>
    <property type="match status" value="1"/>
</dbReference>
<keyword evidence="18" id="KW-1185">Reference proteome</keyword>
<keyword evidence="10" id="KW-0406">Ion transport</keyword>
<dbReference type="Pfam" id="PF17910">
    <property type="entry name" value="FeoB_Cyto"/>
    <property type="match status" value="1"/>
</dbReference>
<dbReference type="InterPro" id="IPR003373">
    <property type="entry name" value="Fe2_transport_prot-B"/>
</dbReference>
<evidence type="ECO:0000256" key="12">
    <source>
        <dbReference type="ARBA" id="ARBA00023136"/>
    </source>
</evidence>
<dbReference type="InterPro" id="IPR011640">
    <property type="entry name" value="Fe2_transport_prot_B_C"/>
</dbReference>
<keyword evidence="9 15" id="KW-0408">Iron</keyword>
<evidence type="ECO:0000256" key="3">
    <source>
        <dbReference type="ARBA" id="ARBA00022448"/>
    </source>
</evidence>
<evidence type="ECO:0000256" key="8">
    <source>
        <dbReference type="ARBA" id="ARBA00022989"/>
    </source>
</evidence>
<gene>
    <name evidence="17" type="primary">feoB</name>
    <name evidence="17" type="ORF">DOK76_03000</name>
</gene>
<dbReference type="PROSITE" id="PS51711">
    <property type="entry name" value="G_FEOB"/>
    <property type="match status" value="1"/>
</dbReference>
<evidence type="ECO:0000256" key="14">
    <source>
        <dbReference type="NCBIfam" id="TIGR00437"/>
    </source>
</evidence>
<accession>A0ABS3HQJ5</accession>
<evidence type="ECO:0000256" key="13">
    <source>
        <dbReference type="ARBA" id="ARBA00031200"/>
    </source>
</evidence>
<feature type="transmembrane region" description="Helical" evidence="15">
    <location>
        <begin position="431"/>
        <end position="450"/>
    </location>
</feature>
<evidence type="ECO:0000256" key="10">
    <source>
        <dbReference type="ARBA" id="ARBA00023065"/>
    </source>
</evidence>
<evidence type="ECO:0000313" key="18">
    <source>
        <dbReference type="Proteomes" id="UP000664857"/>
    </source>
</evidence>
<feature type="transmembrane region" description="Helical" evidence="15">
    <location>
        <begin position="646"/>
        <end position="666"/>
    </location>
</feature>
<dbReference type="Pfam" id="PF07670">
    <property type="entry name" value="Gate"/>
    <property type="match status" value="2"/>
</dbReference>
<feature type="transmembrane region" description="Helical" evidence="15">
    <location>
        <begin position="346"/>
        <end position="370"/>
    </location>
</feature>
<feature type="transmembrane region" description="Helical" evidence="15">
    <location>
        <begin position="547"/>
        <end position="565"/>
    </location>
</feature>
<dbReference type="InterPro" id="IPR011642">
    <property type="entry name" value="Gate_dom"/>
</dbReference>
<dbReference type="EMBL" id="JAFLVX010000009">
    <property type="protein sequence ID" value="MBO0476022.1"/>
    <property type="molecule type" value="Genomic_DNA"/>
</dbReference>
<feature type="transmembrane region" description="Helical" evidence="15">
    <location>
        <begin position="456"/>
        <end position="475"/>
    </location>
</feature>
<feature type="domain" description="FeoB-type G" evidence="16">
    <location>
        <begin position="4"/>
        <end position="165"/>
    </location>
</feature>
<dbReference type="PANTHER" id="PTHR43185:SF1">
    <property type="entry name" value="FE(2+) TRANSPORTER FEOB"/>
    <property type="match status" value="1"/>
</dbReference>
<dbReference type="PRINTS" id="PR00326">
    <property type="entry name" value="GTP1OBG"/>
</dbReference>
<keyword evidence="4" id="KW-1003">Cell membrane</keyword>
<dbReference type="Pfam" id="PF02421">
    <property type="entry name" value="FeoB_N"/>
    <property type="match status" value="1"/>
</dbReference>
<evidence type="ECO:0000256" key="15">
    <source>
        <dbReference type="RuleBase" id="RU362098"/>
    </source>
</evidence>
<keyword evidence="5 15" id="KW-0410">Iron transport</keyword>
<evidence type="ECO:0000256" key="5">
    <source>
        <dbReference type="ARBA" id="ARBA00022496"/>
    </source>
</evidence>
<dbReference type="Pfam" id="PF07664">
    <property type="entry name" value="FeoB_C"/>
    <property type="match status" value="1"/>
</dbReference>
<dbReference type="CDD" id="cd01879">
    <property type="entry name" value="FeoB"/>
    <property type="match status" value="1"/>
</dbReference>
<keyword evidence="12 15" id="KW-0472">Membrane</keyword>
<proteinExistence type="inferred from homology"/>
<feature type="transmembrane region" description="Helical" evidence="15">
    <location>
        <begin position="615"/>
        <end position="634"/>
    </location>
</feature>
<name>A0ABS3HQJ5_9ENTE</name>
<dbReference type="InterPro" id="IPR041069">
    <property type="entry name" value="FeoB_Cyto"/>
</dbReference>
<feature type="transmembrane region" description="Helical" evidence="15">
    <location>
        <begin position="514"/>
        <end position="535"/>
    </location>
</feature>
<comment type="function">
    <text evidence="1 15">Probable transporter of a GTP-driven Fe(2+) uptake system.</text>
</comment>
<evidence type="ECO:0000256" key="6">
    <source>
        <dbReference type="ARBA" id="ARBA00022692"/>
    </source>
</evidence>
<comment type="subcellular location">
    <subcellularLocation>
        <location evidence="2 15">Cell membrane</location>
        <topology evidence="2 15">Multi-pass membrane protein</topology>
    </subcellularLocation>
</comment>
<feature type="transmembrane region" description="Helical" evidence="15">
    <location>
        <begin position="283"/>
        <end position="301"/>
    </location>
</feature>
<dbReference type="SUPFAM" id="SSF52540">
    <property type="entry name" value="P-loop containing nucleoside triphosphate hydrolases"/>
    <property type="match status" value="1"/>
</dbReference>
<evidence type="ECO:0000256" key="4">
    <source>
        <dbReference type="ARBA" id="ARBA00022475"/>
    </source>
</evidence>
<keyword evidence="3 15" id="KW-0813">Transport</keyword>
<keyword evidence="6 15" id="KW-0812">Transmembrane</keyword>
<comment type="caution">
    <text evidence="17">The sequence shown here is derived from an EMBL/GenBank/DDBJ whole genome shotgun (WGS) entry which is preliminary data.</text>
</comment>
<evidence type="ECO:0000256" key="7">
    <source>
        <dbReference type="ARBA" id="ARBA00022741"/>
    </source>
</evidence>
<evidence type="ECO:0000256" key="1">
    <source>
        <dbReference type="ARBA" id="ARBA00003926"/>
    </source>
</evidence>
<dbReference type="RefSeq" id="WP_206964885.1">
    <property type="nucleotide sequence ID" value="NZ_JAFLVX010000009.1"/>
</dbReference>
<evidence type="ECO:0000313" key="17">
    <source>
        <dbReference type="EMBL" id="MBO0476022.1"/>
    </source>
</evidence>
<evidence type="ECO:0000256" key="11">
    <source>
        <dbReference type="ARBA" id="ARBA00023134"/>
    </source>
</evidence>
<evidence type="ECO:0000259" key="16">
    <source>
        <dbReference type="PROSITE" id="PS51711"/>
    </source>
</evidence>
<keyword evidence="11 15" id="KW-0342">GTP-binding</keyword>
<dbReference type="InterPro" id="IPR006073">
    <property type="entry name" value="GTP-bd"/>
</dbReference>
<dbReference type="Gene3D" id="3.40.50.300">
    <property type="entry name" value="P-loop containing nucleotide triphosphate hydrolases"/>
    <property type="match status" value="1"/>
</dbReference>
<organism evidence="17 18">
    <name type="scientific">Candidatus Vagococcus giribetii</name>
    <dbReference type="NCBI Taxonomy" id="2230876"/>
    <lineage>
        <taxon>Bacteria</taxon>
        <taxon>Bacillati</taxon>
        <taxon>Bacillota</taxon>
        <taxon>Bacilli</taxon>
        <taxon>Lactobacillales</taxon>
        <taxon>Enterococcaceae</taxon>
        <taxon>Vagococcus</taxon>
    </lineage>
</organism>
<dbReference type="InterPro" id="IPR050860">
    <property type="entry name" value="FeoB_GTPase"/>
</dbReference>
<sequence>MTRRTQIALAGNPNCGKTSLFNELTGTNQRVGNWPGVTIEKKSGKLLKYPEVDMQDLPGIYSLSPYSPEELIARDYLIEDLPDLILNLIDGTNMERNLYLTTQLLELGVPVVIGINMMDVVEKNHQTINLKLLGETLFTPVVGVSVTKKKHLDELVKKSLHRKESREEQRYVLYDKRLEVALSEIVKVIAPYVPRSKQRWVSLKLFERDEQIEKSLGLSLSEQQDIKEVIEITEKIFKTDSISIIINERYNFITKLVEQTVSQKSLFEWSASEKIDRIVTHRVLALPIFAFIMWAVYYVSIQTVGTMATDWVNDFLFGEVIPNTVGEWLANANVAPWLDGLIQNGIIAGVGSVLGFLPQMIVLFLCLAILEDCGYMSRIAFVMDRLFRRFGLSGKSFIPMLVSTGCGVPGVMSCRTIENEKERRMTIMTTTFMPCSAKMPIIGLVAGAFFPQSSWVAPSAYFVGIASIILSGIALKKTRRFAGEPSPFIMELPAYHFPHVKNVLLQTYERGKSFVIGAGTLIFMSCVFVWFLSSFNFRGQMVETDQSILAALGNSIAFLFAPLGFGNWRSVVATAMGLVAKENVVGTFGVLFAHSDVSEVGNEIWGNLSASMTPIAGYSFLLFNLLCAPCFAAIGAIKREMADLRWTIFAIGYQCGLAYIVSFVVYQLGSVLFGYMAFNVGTALAILMILSLIGFFLYKPKPSKAPAIQIL</sequence>
<dbReference type="Proteomes" id="UP000664857">
    <property type="component" value="Unassembled WGS sequence"/>
</dbReference>
<feature type="transmembrane region" description="Helical" evidence="15">
    <location>
        <begin position="672"/>
        <end position="698"/>
    </location>
</feature>
<dbReference type="InterPro" id="IPR030389">
    <property type="entry name" value="G_FEOB_dom"/>
</dbReference>